<dbReference type="EC" id="1.17.4.1" evidence="2 10"/>
<dbReference type="EMBL" id="SMFV01000002">
    <property type="protein sequence ID" value="TCK05220.1"/>
    <property type="molecule type" value="Genomic_DNA"/>
</dbReference>
<dbReference type="InterPro" id="IPR013346">
    <property type="entry name" value="NrdE_NrdA_C"/>
</dbReference>
<dbReference type="RefSeq" id="WP_132525749.1">
    <property type="nucleotide sequence ID" value="NZ_SMFV01000002.1"/>
</dbReference>
<dbReference type="InterPro" id="IPR008926">
    <property type="entry name" value="RNR_R1-su_N"/>
</dbReference>
<dbReference type="PANTHER" id="PTHR11573">
    <property type="entry name" value="RIBONUCLEOSIDE-DIPHOSPHATE REDUCTASE LARGE CHAIN"/>
    <property type="match status" value="1"/>
</dbReference>
<evidence type="ECO:0000256" key="2">
    <source>
        <dbReference type="ARBA" id="ARBA00012274"/>
    </source>
</evidence>
<evidence type="ECO:0000256" key="6">
    <source>
        <dbReference type="ARBA" id="ARBA00023002"/>
    </source>
</evidence>
<name>A0A4R1GEJ5_9BACT</name>
<dbReference type="CDD" id="cd01679">
    <property type="entry name" value="RNR_I"/>
    <property type="match status" value="1"/>
</dbReference>
<feature type="domain" description="ATP-cone" evidence="11">
    <location>
        <begin position="4"/>
        <end position="93"/>
    </location>
</feature>
<accession>A0A4R1GEJ5</accession>
<dbReference type="GO" id="GO:0005524">
    <property type="term" value="F:ATP binding"/>
    <property type="evidence" value="ECO:0007669"/>
    <property type="project" value="UniProtKB-UniRule"/>
</dbReference>
<reference evidence="12 13" key="1">
    <citation type="submission" date="2019-03" db="EMBL/GenBank/DDBJ databases">
        <title>Genomic Encyclopedia of Archaeal and Bacterial Type Strains, Phase II (KMG-II): from individual species to whole genera.</title>
        <authorList>
            <person name="Goeker M."/>
        </authorList>
    </citation>
    <scope>NUCLEOTIDE SEQUENCE [LARGE SCALE GENOMIC DNA]</scope>
    <source>
        <strain evidence="12 13">DSM 24425</strain>
    </source>
</reference>
<evidence type="ECO:0000256" key="7">
    <source>
        <dbReference type="ARBA" id="ARBA00023116"/>
    </source>
</evidence>
<keyword evidence="3" id="KW-0021">Allosteric enzyme</keyword>
<evidence type="ECO:0000313" key="12">
    <source>
        <dbReference type="EMBL" id="TCK05220.1"/>
    </source>
</evidence>
<sequence length="765" mass="87675">MKKITVVKRKGVREPLNIEKIRKVINWAAEGLDVNTLKLESRLKLHFFDGITTRQIHEAVINTALQLTTPEEPDWRILAGRLFIFNLYKEVSIRRGTSKLAYVGGGEEYLRVVKDLIEKGLYAEELLKAYSEEEIKEAGDYLNLKYDFLYDYAGANLLAKRYLCIYEDYPIELPQEMYMSIALMLAKNEPKETRMKTVKKFYDLIAGKKLSLATPILINLRRPNGNLSSCFITAMDDNLDSIMYTAEQVAQISKRAGGVGVNLSRIRAQGSWIKKVFGASGGIVPWAKILNDVAVAVNQEGKRAGAVTIALDVWHLDIYDFLELKTENGDLRRKAFDIFPQVVIPDLFMERVKYDQEWLLVDPYEVEKKFGFKLYELWGEEFEKAYMQVENESHKLKLKKKVRAKELLKEILKTQVATGLPYIFFKDTANRLNPLKHDGYIGNGNLCMESFSNFRPSKGFKTYMKDGKIIKEIEEPGLVHTCNLLSINLANIESDEELEEAVRTAVRILDNTIELTTPPIPESKLHNDRYRTIGIGTLGLADYLAKREIPYGRQSLEFIEELYEKIAFYGIDESINLAKERGAFPAYEGSDWSKGIIIGKDAKYLSEKTKLKEKWLELLSKLKKYGIRNGQLFAIAPNTSSGLLQGATPGVLPPFSRFYIDKNQKQAVPICPPYIKEKFWFYRESKYMDQKEVVEIIATIQKWVDSGISMELLFNLNLGIRARDIYETVMLAWEKGIKTIYYVRTIQKDSQQAISKKEECVACAN</sequence>
<keyword evidence="7 10" id="KW-0215">Deoxyribonucleotide synthesis</keyword>
<dbReference type="Pfam" id="PF00317">
    <property type="entry name" value="Ribonuc_red_lgN"/>
    <property type="match status" value="1"/>
</dbReference>
<protein>
    <recommendedName>
        <fullName evidence="2 10">Ribonucleoside-diphosphate reductase</fullName>
        <ecNumber evidence="2 10">1.17.4.1</ecNumber>
    </recommendedName>
</protein>
<dbReference type="PANTHER" id="PTHR11573:SF6">
    <property type="entry name" value="RIBONUCLEOSIDE-DIPHOSPHATE REDUCTASE LARGE SUBUNIT"/>
    <property type="match status" value="1"/>
</dbReference>
<evidence type="ECO:0000256" key="1">
    <source>
        <dbReference type="ARBA" id="ARBA00010406"/>
    </source>
</evidence>
<keyword evidence="13" id="KW-1185">Reference proteome</keyword>
<dbReference type="GO" id="GO:0004748">
    <property type="term" value="F:ribonucleoside-diphosphate reductase activity, thioredoxin disulfide as acceptor"/>
    <property type="evidence" value="ECO:0007669"/>
    <property type="project" value="UniProtKB-EC"/>
</dbReference>
<dbReference type="AlphaFoldDB" id="A0A4R1GEJ5"/>
<dbReference type="SUPFAM" id="SSF51998">
    <property type="entry name" value="PFL-like glycyl radical enzymes"/>
    <property type="match status" value="1"/>
</dbReference>
<gene>
    <name evidence="12" type="ORF">CLV27_0646</name>
</gene>
<evidence type="ECO:0000256" key="9">
    <source>
        <dbReference type="PROSITE-ProRule" id="PRU00492"/>
    </source>
</evidence>
<evidence type="ECO:0000256" key="10">
    <source>
        <dbReference type="RuleBase" id="RU003410"/>
    </source>
</evidence>
<comment type="caution">
    <text evidence="12">The sequence shown here is derived from an EMBL/GenBank/DDBJ whole genome shotgun (WGS) entry which is preliminary data.</text>
</comment>
<organism evidence="12 13">
    <name type="scientific">Phorcysia thermohydrogeniphila</name>
    <dbReference type="NCBI Taxonomy" id="936138"/>
    <lineage>
        <taxon>Bacteria</taxon>
        <taxon>Pseudomonadati</taxon>
        <taxon>Aquificota</taxon>
        <taxon>Aquificia</taxon>
        <taxon>Desulfurobacteriales</taxon>
        <taxon>Desulfurobacteriaceae</taxon>
        <taxon>Phorcysia</taxon>
    </lineage>
</organism>
<proteinExistence type="inferred from homology"/>
<dbReference type="Pfam" id="PF02867">
    <property type="entry name" value="Ribonuc_red_lgC"/>
    <property type="match status" value="1"/>
</dbReference>
<evidence type="ECO:0000313" key="13">
    <source>
        <dbReference type="Proteomes" id="UP000295777"/>
    </source>
</evidence>
<evidence type="ECO:0000256" key="3">
    <source>
        <dbReference type="ARBA" id="ARBA00022533"/>
    </source>
</evidence>
<dbReference type="SUPFAM" id="SSF48168">
    <property type="entry name" value="R1 subunit of ribonucleotide reductase, N-terminal domain"/>
    <property type="match status" value="1"/>
</dbReference>
<keyword evidence="4 9" id="KW-0547">Nucleotide-binding</keyword>
<dbReference type="PRINTS" id="PR01183">
    <property type="entry name" value="RIBORDTASEM1"/>
</dbReference>
<dbReference type="InterPro" id="IPR000788">
    <property type="entry name" value="RNR_lg_C"/>
</dbReference>
<comment type="catalytic activity">
    <reaction evidence="8 10">
        <text>a 2'-deoxyribonucleoside 5'-diphosphate + [thioredoxin]-disulfide + H2O = a ribonucleoside 5'-diphosphate + [thioredoxin]-dithiol</text>
        <dbReference type="Rhea" id="RHEA:23252"/>
        <dbReference type="Rhea" id="RHEA-COMP:10698"/>
        <dbReference type="Rhea" id="RHEA-COMP:10700"/>
        <dbReference type="ChEBI" id="CHEBI:15377"/>
        <dbReference type="ChEBI" id="CHEBI:29950"/>
        <dbReference type="ChEBI" id="CHEBI:50058"/>
        <dbReference type="ChEBI" id="CHEBI:57930"/>
        <dbReference type="ChEBI" id="CHEBI:73316"/>
        <dbReference type="EC" id="1.17.4.1"/>
    </reaction>
</comment>
<keyword evidence="6 10" id="KW-0560">Oxidoreductase</keyword>
<dbReference type="InterPro" id="IPR013509">
    <property type="entry name" value="RNR_lsu_N"/>
</dbReference>
<evidence type="ECO:0000259" key="11">
    <source>
        <dbReference type="PROSITE" id="PS51161"/>
    </source>
</evidence>
<dbReference type="Pfam" id="PF03477">
    <property type="entry name" value="ATP-cone"/>
    <property type="match status" value="1"/>
</dbReference>
<dbReference type="InterPro" id="IPR005144">
    <property type="entry name" value="ATP-cone_dom"/>
</dbReference>
<dbReference type="GO" id="GO:0009263">
    <property type="term" value="P:deoxyribonucleotide biosynthetic process"/>
    <property type="evidence" value="ECO:0007669"/>
    <property type="project" value="UniProtKB-KW"/>
</dbReference>
<dbReference type="NCBIfam" id="TIGR02506">
    <property type="entry name" value="NrdE_NrdA"/>
    <property type="match status" value="1"/>
</dbReference>
<dbReference type="InterPro" id="IPR039718">
    <property type="entry name" value="Rrm1"/>
</dbReference>
<evidence type="ECO:0000256" key="8">
    <source>
        <dbReference type="ARBA" id="ARBA00047754"/>
    </source>
</evidence>
<dbReference type="OrthoDB" id="9762933at2"/>
<dbReference type="Proteomes" id="UP000295777">
    <property type="component" value="Unassembled WGS sequence"/>
</dbReference>
<dbReference type="PROSITE" id="PS51161">
    <property type="entry name" value="ATP_CONE"/>
    <property type="match status" value="1"/>
</dbReference>
<dbReference type="UniPathway" id="UPA00326"/>
<evidence type="ECO:0000256" key="4">
    <source>
        <dbReference type="ARBA" id="ARBA00022741"/>
    </source>
</evidence>
<dbReference type="GO" id="GO:0005971">
    <property type="term" value="C:ribonucleoside-diphosphate reductase complex"/>
    <property type="evidence" value="ECO:0007669"/>
    <property type="project" value="TreeGrafter"/>
</dbReference>
<comment type="function">
    <text evidence="10">Provides the precursors necessary for DNA synthesis. Catalyzes the biosynthesis of deoxyribonucleotides from the corresponding ribonucleotides.</text>
</comment>
<keyword evidence="5 9" id="KW-0067">ATP-binding</keyword>
<evidence type="ECO:0000256" key="5">
    <source>
        <dbReference type="ARBA" id="ARBA00022840"/>
    </source>
</evidence>
<comment type="similarity">
    <text evidence="1 10">Belongs to the ribonucleoside diphosphate reductase large chain family.</text>
</comment>
<dbReference type="Gene3D" id="3.20.70.20">
    <property type="match status" value="1"/>
</dbReference>